<proteinExistence type="inferred from homology"/>
<dbReference type="FunFam" id="3.30.2350.10:FF:000011">
    <property type="entry name" value="tRNA pseudouridine synthase B"/>
    <property type="match status" value="1"/>
</dbReference>
<dbReference type="EC" id="5.4.99.25" evidence="5"/>
<dbReference type="EMBL" id="CP136920">
    <property type="protein sequence ID" value="WOO39467.1"/>
    <property type="molecule type" value="Genomic_DNA"/>
</dbReference>
<evidence type="ECO:0000259" key="6">
    <source>
        <dbReference type="Pfam" id="PF01509"/>
    </source>
</evidence>
<dbReference type="CDD" id="cd02573">
    <property type="entry name" value="PseudoU_synth_EcTruB"/>
    <property type="match status" value="1"/>
</dbReference>
<evidence type="ECO:0000256" key="1">
    <source>
        <dbReference type="ARBA" id="ARBA00000385"/>
    </source>
</evidence>
<dbReference type="RefSeq" id="WP_317831375.1">
    <property type="nucleotide sequence ID" value="NZ_CP136920.1"/>
</dbReference>
<dbReference type="GO" id="GO:0160148">
    <property type="term" value="F:tRNA pseudouridine(55) synthase activity"/>
    <property type="evidence" value="ECO:0007669"/>
    <property type="project" value="UniProtKB-EC"/>
</dbReference>
<evidence type="ECO:0000256" key="4">
    <source>
        <dbReference type="ARBA" id="ARBA00023235"/>
    </source>
</evidence>
<evidence type="ECO:0000256" key="2">
    <source>
        <dbReference type="ARBA" id="ARBA00005642"/>
    </source>
</evidence>
<dbReference type="GO" id="GO:0003723">
    <property type="term" value="F:RNA binding"/>
    <property type="evidence" value="ECO:0007669"/>
    <property type="project" value="InterPro"/>
</dbReference>
<dbReference type="Pfam" id="PF16198">
    <property type="entry name" value="TruB_C_2"/>
    <property type="match status" value="1"/>
</dbReference>
<dbReference type="InterPro" id="IPR020103">
    <property type="entry name" value="PsdUridine_synth_cat_dom_sf"/>
</dbReference>
<sequence>MATNDSPNFEGILLIDKPQGITSHDVVDRVRRKLKMKKVGHAGTLDPNATGLLIILVGRATKVSQYLMSLDKEYQGEMKLGETTDSYDCEGEITATHDVPELSEDDIKKALSEFSGDQYQTPPMFSAKKVDGVPLYKLARKGKEIEREPRFIRINELTMVEMNLPLVHFYVSCSKGTYIRTLAHDIGQKLGCGAHLTDLRRMATDRFDIDDSVRLEDFEEMSVTEVRRCLIPVYRAVPSHVL</sequence>
<dbReference type="SUPFAM" id="SSF55120">
    <property type="entry name" value="Pseudouridine synthase"/>
    <property type="match status" value="1"/>
</dbReference>
<dbReference type="PANTHER" id="PTHR13767">
    <property type="entry name" value="TRNA-PSEUDOURIDINE SYNTHASE"/>
    <property type="match status" value="1"/>
</dbReference>
<dbReference type="KEGG" id="puo:RZN69_12655"/>
<dbReference type="PANTHER" id="PTHR13767:SF2">
    <property type="entry name" value="PSEUDOURIDYLATE SYNTHASE TRUB1"/>
    <property type="match status" value="1"/>
</dbReference>
<gene>
    <name evidence="5 8" type="primary">truB</name>
    <name evidence="8" type="ORF">RZN69_12655</name>
</gene>
<feature type="active site" description="Nucleophile" evidence="5">
    <location>
        <position position="46"/>
    </location>
</feature>
<dbReference type="GO" id="GO:1990481">
    <property type="term" value="P:mRNA pseudouridine synthesis"/>
    <property type="evidence" value="ECO:0007669"/>
    <property type="project" value="TreeGrafter"/>
</dbReference>
<keyword evidence="3 5" id="KW-0819">tRNA processing</keyword>
<dbReference type="Proteomes" id="UP001304300">
    <property type="component" value="Chromosome"/>
</dbReference>
<keyword evidence="9" id="KW-1185">Reference proteome</keyword>
<comment type="similarity">
    <text evidence="2 5">Belongs to the pseudouridine synthase TruB family. Type 1 subfamily.</text>
</comment>
<name>A0AAQ3QUB1_9BACT</name>
<evidence type="ECO:0000256" key="5">
    <source>
        <dbReference type="HAMAP-Rule" id="MF_01080"/>
    </source>
</evidence>
<comment type="catalytic activity">
    <reaction evidence="1 5">
        <text>uridine(55) in tRNA = pseudouridine(55) in tRNA</text>
        <dbReference type="Rhea" id="RHEA:42532"/>
        <dbReference type="Rhea" id="RHEA-COMP:10101"/>
        <dbReference type="Rhea" id="RHEA-COMP:10102"/>
        <dbReference type="ChEBI" id="CHEBI:65314"/>
        <dbReference type="ChEBI" id="CHEBI:65315"/>
        <dbReference type="EC" id="5.4.99.25"/>
    </reaction>
</comment>
<keyword evidence="4 5" id="KW-0413">Isomerase</keyword>
<accession>A0AAQ3QUB1</accession>
<evidence type="ECO:0000259" key="7">
    <source>
        <dbReference type="Pfam" id="PF16198"/>
    </source>
</evidence>
<feature type="domain" description="tRNA pseudouridylate synthase B C-terminal" evidence="7">
    <location>
        <begin position="180"/>
        <end position="237"/>
    </location>
</feature>
<feature type="domain" description="Pseudouridine synthase II N-terminal" evidence="6">
    <location>
        <begin position="31"/>
        <end position="179"/>
    </location>
</feature>
<dbReference type="Gene3D" id="3.30.2350.10">
    <property type="entry name" value="Pseudouridine synthase"/>
    <property type="match status" value="1"/>
</dbReference>
<dbReference type="Pfam" id="PF01509">
    <property type="entry name" value="TruB_N"/>
    <property type="match status" value="1"/>
</dbReference>
<evidence type="ECO:0000313" key="8">
    <source>
        <dbReference type="EMBL" id="WOO39467.1"/>
    </source>
</evidence>
<dbReference type="AlphaFoldDB" id="A0AAQ3QUB1"/>
<dbReference type="InterPro" id="IPR014780">
    <property type="entry name" value="tRNA_psdUridine_synth_TruB"/>
</dbReference>
<comment type="function">
    <text evidence="5">Responsible for synthesis of pseudouridine from uracil-55 in the psi GC loop of transfer RNAs.</text>
</comment>
<reference evidence="8 9" key="1">
    <citation type="submission" date="2023-10" db="EMBL/GenBank/DDBJ databases">
        <title>Rubellicoccus peritrichatus gen. nov., sp. nov., isolated from an algae of coral reef tank.</title>
        <authorList>
            <person name="Luo J."/>
        </authorList>
    </citation>
    <scope>NUCLEOTIDE SEQUENCE [LARGE SCALE GENOMIC DNA]</scope>
    <source>
        <strain evidence="8 9">CR14</strain>
    </source>
</reference>
<protein>
    <recommendedName>
        <fullName evidence="5">tRNA pseudouridine synthase B</fullName>
        <ecNumber evidence="5">5.4.99.25</ecNumber>
    </recommendedName>
    <alternativeName>
        <fullName evidence="5">tRNA pseudouridine(55) synthase</fullName>
        <shortName evidence="5">Psi55 synthase</shortName>
    </alternativeName>
    <alternativeName>
        <fullName evidence="5">tRNA pseudouridylate synthase</fullName>
    </alternativeName>
    <alternativeName>
        <fullName evidence="5">tRNA-uridine isomerase</fullName>
    </alternativeName>
</protein>
<dbReference type="InterPro" id="IPR032819">
    <property type="entry name" value="TruB_C"/>
</dbReference>
<dbReference type="HAMAP" id="MF_01080">
    <property type="entry name" value="TruB_bact"/>
    <property type="match status" value="1"/>
</dbReference>
<evidence type="ECO:0000313" key="9">
    <source>
        <dbReference type="Proteomes" id="UP001304300"/>
    </source>
</evidence>
<dbReference type="InterPro" id="IPR002501">
    <property type="entry name" value="PsdUridine_synth_N"/>
</dbReference>
<evidence type="ECO:0000256" key="3">
    <source>
        <dbReference type="ARBA" id="ARBA00022694"/>
    </source>
</evidence>
<organism evidence="8 9">
    <name type="scientific">Rubellicoccus peritrichatus</name>
    <dbReference type="NCBI Taxonomy" id="3080537"/>
    <lineage>
        <taxon>Bacteria</taxon>
        <taxon>Pseudomonadati</taxon>
        <taxon>Verrucomicrobiota</taxon>
        <taxon>Opitutia</taxon>
        <taxon>Puniceicoccales</taxon>
        <taxon>Cerasicoccaceae</taxon>
        <taxon>Rubellicoccus</taxon>
    </lineage>
</organism>
<dbReference type="GO" id="GO:0031119">
    <property type="term" value="P:tRNA pseudouridine synthesis"/>
    <property type="evidence" value="ECO:0007669"/>
    <property type="project" value="UniProtKB-UniRule"/>
</dbReference>
<dbReference type="NCBIfam" id="TIGR00431">
    <property type="entry name" value="TruB"/>
    <property type="match status" value="1"/>
</dbReference>